<organism evidence="5 6">
    <name type="scientific">Microlunatus kandeliicorticis</name>
    <dbReference type="NCBI Taxonomy" id="1759536"/>
    <lineage>
        <taxon>Bacteria</taxon>
        <taxon>Bacillati</taxon>
        <taxon>Actinomycetota</taxon>
        <taxon>Actinomycetes</taxon>
        <taxon>Propionibacteriales</taxon>
        <taxon>Propionibacteriaceae</taxon>
        <taxon>Microlunatus</taxon>
    </lineage>
</organism>
<dbReference type="GO" id="GO:0008810">
    <property type="term" value="F:cellulase activity"/>
    <property type="evidence" value="ECO:0007669"/>
    <property type="project" value="UniProtKB-EC"/>
</dbReference>
<dbReference type="InterPro" id="IPR012341">
    <property type="entry name" value="6hp_glycosidase-like_sf"/>
</dbReference>
<evidence type="ECO:0000313" key="5">
    <source>
        <dbReference type="EMBL" id="MBA8793714.1"/>
    </source>
</evidence>
<dbReference type="Pfam" id="PF01270">
    <property type="entry name" value="Glyco_hydro_8"/>
    <property type="match status" value="1"/>
</dbReference>
<evidence type="ECO:0000256" key="4">
    <source>
        <dbReference type="SAM" id="MobiDB-lite"/>
    </source>
</evidence>
<evidence type="ECO:0000256" key="3">
    <source>
        <dbReference type="ARBA" id="ARBA00023295"/>
    </source>
</evidence>
<keyword evidence="3 5" id="KW-0326">Glycosidase</keyword>
<dbReference type="SUPFAM" id="SSF48208">
    <property type="entry name" value="Six-hairpin glycosidases"/>
    <property type="match status" value="1"/>
</dbReference>
<reference evidence="5 6" key="1">
    <citation type="submission" date="2020-07" db="EMBL/GenBank/DDBJ databases">
        <title>Sequencing the genomes of 1000 actinobacteria strains.</title>
        <authorList>
            <person name="Klenk H.-P."/>
        </authorList>
    </citation>
    <scope>NUCLEOTIDE SEQUENCE [LARGE SCALE GENOMIC DNA]</scope>
    <source>
        <strain evidence="5 6">DSM 100723</strain>
    </source>
</reference>
<feature type="compositionally biased region" description="Low complexity" evidence="4">
    <location>
        <begin position="25"/>
        <end position="40"/>
    </location>
</feature>
<evidence type="ECO:0000313" key="6">
    <source>
        <dbReference type="Proteomes" id="UP000523079"/>
    </source>
</evidence>
<dbReference type="RefSeq" id="WP_182559292.1">
    <property type="nucleotide sequence ID" value="NZ_JACGWT010000002.1"/>
</dbReference>
<name>A0A7W3IR37_9ACTN</name>
<keyword evidence="2 5" id="KW-0378">Hydrolase</keyword>
<dbReference type="PRINTS" id="PR00735">
    <property type="entry name" value="GLHYDRLASE8"/>
</dbReference>
<protein>
    <submittedName>
        <fullName evidence="5">Endoglucanase</fullName>
        <ecNumber evidence="5">3.2.1.4</ecNumber>
    </submittedName>
</protein>
<feature type="region of interest" description="Disordered" evidence="4">
    <location>
        <begin position="21"/>
        <end position="42"/>
    </location>
</feature>
<gene>
    <name evidence="5" type="ORF">FHX74_001319</name>
</gene>
<dbReference type="GO" id="GO:0005975">
    <property type="term" value="P:carbohydrate metabolic process"/>
    <property type="evidence" value="ECO:0007669"/>
    <property type="project" value="InterPro"/>
</dbReference>
<accession>A0A7W3IR37</accession>
<keyword evidence="6" id="KW-1185">Reference proteome</keyword>
<proteinExistence type="inferred from homology"/>
<feature type="region of interest" description="Disordered" evidence="4">
    <location>
        <begin position="290"/>
        <end position="310"/>
    </location>
</feature>
<dbReference type="AlphaFoldDB" id="A0A7W3IR37"/>
<sequence length="371" mass="38220">MTGLLVVVLVVAGVLVLGRRTGDRTATPTPSASSGSTGSGDPVRAGQAFLTGWVDPDGRVVRRDQGGDTVSEGQAYAMLVAAGLDDRDTFARVWSWTRSHLLRRDGTLSWRWDDGQVVDRSSAADADLDAARALVLAGHRFGDASLTAAGVALGRAVLDTETVSTRAGLVLVAGNWATTPDDDRYAYNPSYASPAAYAVLATASGDQRWEALLTGSRAATAAATVGGLPADWAVIGSDGAVTATAGPAGRGSDGVRYSYDAARLPIRYAEACEPADRRLAAALTDRLASPPTGTAALDRDGRPVTANRSPVAAVGRAAAEAAAGDRQAARDALDVADQVQATTPTYYGAAWVALGRLMLQTDDLGGCPPLR</sequence>
<dbReference type="EC" id="3.2.1.4" evidence="5"/>
<dbReference type="InterPro" id="IPR002037">
    <property type="entry name" value="Glyco_hydro_8"/>
</dbReference>
<dbReference type="Gene3D" id="1.50.10.10">
    <property type="match status" value="1"/>
</dbReference>
<dbReference type="EMBL" id="JACGWT010000002">
    <property type="protein sequence ID" value="MBA8793714.1"/>
    <property type="molecule type" value="Genomic_DNA"/>
</dbReference>
<evidence type="ECO:0000256" key="1">
    <source>
        <dbReference type="ARBA" id="ARBA00009209"/>
    </source>
</evidence>
<evidence type="ECO:0000256" key="2">
    <source>
        <dbReference type="ARBA" id="ARBA00022801"/>
    </source>
</evidence>
<dbReference type="InterPro" id="IPR008928">
    <property type="entry name" value="6-hairpin_glycosidase_sf"/>
</dbReference>
<comment type="caution">
    <text evidence="5">The sequence shown here is derived from an EMBL/GenBank/DDBJ whole genome shotgun (WGS) entry which is preliminary data.</text>
</comment>
<dbReference type="Proteomes" id="UP000523079">
    <property type="component" value="Unassembled WGS sequence"/>
</dbReference>
<comment type="similarity">
    <text evidence="1">Belongs to the glycosyl hydrolase 8 (cellulase D) family.</text>
</comment>